<dbReference type="GO" id="GO:0005886">
    <property type="term" value="C:plasma membrane"/>
    <property type="evidence" value="ECO:0007669"/>
    <property type="project" value="TreeGrafter"/>
</dbReference>
<dbReference type="RefSeq" id="WP_078753553.1">
    <property type="nucleotide sequence ID" value="NZ_FUXU01000051.1"/>
</dbReference>
<name>A0A1T4V6R2_9GAMM</name>
<reference evidence="3" key="1">
    <citation type="submission" date="2017-02" db="EMBL/GenBank/DDBJ databases">
        <authorList>
            <person name="Varghese N."/>
            <person name="Submissions S."/>
        </authorList>
    </citation>
    <scope>NUCLEOTIDE SEQUENCE [LARGE SCALE GENOMIC DNA]</scope>
    <source>
        <strain evidence="3">DSM 22720</strain>
    </source>
</reference>
<evidence type="ECO:0000313" key="3">
    <source>
        <dbReference type="Proteomes" id="UP000190162"/>
    </source>
</evidence>
<keyword evidence="1" id="KW-1133">Transmembrane helix</keyword>
<dbReference type="PANTHER" id="PTHR35804:SF1">
    <property type="entry name" value="LYSINE EXPORTER LYSO"/>
    <property type="match status" value="1"/>
</dbReference>
<dbReference type="InterPro" id="IPR005642">
    <property type="entry name" value="LysO"/>
</dbReference>
<feature type="transmembrane region" description="Helical" evidence="1">
    <location>
        <begin position="124"/>
        <end position="144"/>
    </location>
</feature>
<feature type="transmembrane region" description="Helical" evidence="1">
    <location>
        <begin position="291"/>
        <end position="314"/>
    </location>
</feature>
<sequence>MKRTDILSQVGQFYIGGNTGMLYIFIPLVVGYLVPIKSPTLLDKINRSTSHLVFVILGLMGLSLAGLDDLSSNLNQILLFALTFFLCIGSMNLLALPLLDLVMKTKTEQHKRDIPLSAMAKESLKLVFVVIGGLIAGLVLPISLDWVDPASEGILLVLLLLIGIQLRNSGMTLKQIVLNKKGLSIAVTIILTSWMGELIAAWMLDLPYNYGLAMASGFGWYSLAGILMGDALGPVYGGASFLLELARELVAIMLIPLLIGRYPLTAIGYGGATSMDFTLPIIQTAGGIRCVPIAIVSGFILSLLVPILMLFFVAL</sequence>
<dbReference type="Proteomes" id="UP000190162">
    <property type="component" value="Unassembled WGS sequence"/>
</dbReference>
<feature type="transmembrane region" description="Helical" evidence="1">
    <location>
        <begin position="249"/>
        <end position="271"/>
    </location>
</feature>
<feature type="transmembrane region" description="Helical" evidence="1">
    <location>
        <begin position="150"/>
        <end position="170"/>
    </location>
</feature>
<accession>A0A1T4V6R2</accession>
<dbReference type="GO" id="GO:0015661">
    <property type="term" value="F:L-lysine efflux transmembrane transporter activity"/>
    <property type="evidence" value="ECO:0007669"/>
    <property type="project" value="InterPro"/>
</dbReference>
<feature type="transmembrane region" description="Helical" evidence="1">
    <location>
        <begin position="77"/>
        <end position="103"/>
    </location>
</feature>
<dbReference type="AlphaFoldDB" id="A0A1T4V6R2"/>
<evidence type="ECO:0000313" key="2">
    <source>
        <dbReference type="EMBL" id="SKA60659.1"/>
    </source>
</evidence>
<feature type="transmembrane region" description="Helical" evidence="1">
    <location>
        <begin position="182"/>
        <end position="204"/>
    </location>
</feature>
<feature type="transmembrane region" description="Helical" evidence="1">
    <location>
        <begin position="48"/>
        <end position="65"/>
    </location>
</feature>
<keyword evidence="1" id="KW-0812">Transmembrane</keyword>
<keyword evidence="3" id="KW-1185">Reference proteome</keyword>
<dbReference type="OrthoDB" id="5451742at2"/>
<dbReference type="Pfam" id="PF03956">
    <property type="entry name" value="Lys_export"/>
    <property type="match status" value="1"/>
</dbReference>
<evidence type="ECO:0000256" key="1">
    <source>
        <dbReference type="SAM" id="Phobius"/>
    </source>
</evidence>
<proteinExistence type="predicted"/>
<organism evidence="2 3">
    <name type="scientific">Enterovibrio nigricans DSM 22720</name>
    <dbReference type="NCBI Taxonomy" id="1121868"/>
    <lineage>
        <taxon>Bacteria</taxon>
        <taxon>Pseudomonadati</taxon>
        <taxon>Pseudomonadota</taxon>
        <taxon>Gammaproteobacteria</taxon>
        <taxon>Vibrionales</taxon>
        <taxon>Vibrionaceae</taxon>
        <taxon>Enterovibrio</taxon>
    </lineage>
</organism>
<dbReference type="EMBL" id="FUXU01000051">
    <property type="protein sequence ID" value="SKA60659.1"/>
    <property type="molecule type" value="Genomic_DNA"/>
</dbReference>
<keyword evidence="1" id="KW-0472">Membrane</keyword>
<protein>
    <submittedName>
        <fullName evidence="2">Uncharacterized membrane protein YbjE, DUF340 family</fullName>
    </submittedName>
</protein>
<gene>
    <name evidence="2" type="ORF">SAMN02745132_03331</name>
</gene>
<dbReference type="PANTHER" id="PTHR35804">
    <property type="entry name" value="LYSINE EXPORTER LYSO"/>
    <property type="match status" value="1"/>
</dbReference>
<feature type="transmembrane region" description="Helical" evidence="1">
    <location>
        <begin position="20"/>
        <end position="36"/>
    </location>
</feature>